<evidence type="ECO:0000256" key="5">
    <source>
        <dbReference type="ARBA" id="ARBA00022491"/>
    </source>
</evidence>
<feature type="compositionally biased region" description="Polar residues" evidence="12">
    <location>
        <begin position="105"/>
        <end position="114"/>
    </location>
</feature>
<evidence type="ECO:0000256" key="1">
    <source>
        <dbReference type="ARBA" id="ARBA00004123"/>
    </source>
</evidence>
<comment type="subcellular location">
    <subcellularLocation>
        <location evidence="1">Nucleus</location>
    </subcellularLocation>
</comment>
<dbReference type="GO" id="GO:0016592">
    <property type="term" value="C:mediator complex"/>
    <property type="evidence" value="ECO:0007669"/>
    <property type="project" value="InterPro"/>
</dbReference>
<dbReference type="Pfam" id="PF12145">
    <property type="entry name" value="Med12-LCEWAV"/>
    <property type="match status" value="1"/>
</dbReference>
<feature type="compositionally biased region" description="Basic and acidic residues" evidence="12">
    <location>
        <begin position="548"/>
        <end position="557"/>
    </location>
</feature>
<comment type="subunit">
    <text evidence="3">Component of the SRB8-11 complex, which itself associates with the Mediator complex.</text>
</comment>
<feature type="region of interest" description="Disordered" evidence="12">
    <location>
        <begin position="325"/>
        <end position="364"/>
    </location>
</feature>
<evidence type="ECO:0000256" key="10">
    <source>
        <dbReference type="ARBA" id="ARBA00025661"/>
    </source>
</evidence>
<dbReference type="Pfam" id="PF25326">
    <property type="entry name" value="ARM_SRB8"/>
    <property type="match status" value="1"/>
</dbReference>
<dbReference type="GO" id="GO:0006357">
    <property type="term" value="P:regulation of transcription by RNA polymerase II"/>
    <property type="evidence" value="ECO:0007669"/>
    <property type="project" value="InterPro"/>
</dbReference>
<comment type="similarity">
    <text evidence="2">Belongs to the Mediator complex subunit 12 family.</text>
</comment>
<protein>
    <recommendedName>
        <fullName evidence="4">Mediator of RNA polymerase II transcription subunit 12</fullName>
    </recommendedName>
    <alternativeName>
        <fullName evidence="11">Mediator complex subunit 12</fullName>
    </alternativeName>
</protein>
<dbReference type="GeneID" id="89950102"/>
<feature type="region of interest" description="Disordered" evidence="12">
    <location>
        <begin position="1"/>
        <end position="118"/>
    </location>
</feature>
<comment type="caution">
    <text evidence="14">The sequence shown here is derived from an EMBL/GenBank/DDBJ whole genome shotgun (WGS) entry which is preliminary data.</text>
</comment>
<evidence type="ECO:0000313" key="14">
    <source>
        <dbReference type="EMBL" id="KAK4510243.1"/>
    </source>
</evidence>
<organism evidence="14 15">
    <name type="scientific">Mucor velutinosus</name>
    <dbReference type="NCBI Taxonomy" id="708070"/>
    <lineage>
        <taxon>Eukaryota</taxon>
        <taxon>Fungi</taxon>
        <taxon>Fungi incertae sedis</taxon>
        <taxon>Mucoromycota</taxon>
        <taxon>Mucoromycotina</taxon>
        <taxon>Mucoromycetes</taxon>
        <taxon>Mucorales</taxon>
        <taxon>Mucorineae</taxon>
        <taxon>Mucoraceae</taxon>
        <taxon>Mucor</taxon>
    </lineage>
</organism>
<gene>
    <name evidence="14" type="ORF">ATC70_006416</name>
</gene>
<keyword evidence="6" id="KW-0805">Transcription regulation</keyword>
<keyword evidence="5" id="KW-0678">Repressor</keyword>
<feature type="domain" description="Mediator complex subunit Med12" evidence="13">
    <location>
        <begin position="215"/>
        <end position="278"/>
    </location>
</feature>
<evidence type="ECO:0000259" key="13">
    <source>
        <dbReference type="SMART" id="SM01281"/>
    </source>
</evidence>
<dbReference type="InterPro" id="IPR021990">
    <property type="entry name" value="Mediator_Med12_LCEWAV"/>
</dbReference>
<keyword evidence="7" id="KW-0010">Activator</keyword>
<accession>A0AAN7D3W7</accession>
<evidence type="ECO:0000256" key="6">
    <source>
        <dbReference type="ARBA" id="ARBA00023015"/>
    </source>
</evidence>
<dbReference type="SMART" id="SM01281">
    <property type="entry name" value="Med12"/>
    <property type="match status" value="1"/>
</dbReference>
<evidence type="ECO:0000256" key="12">
    <source>
        <dbReference type="SAM" id="MobiDB-lite"/>
    </source>
</evidence>
<keyword evidence="8" id="KW-0804">Transcription</keyword>
<evidence type="ECO:0000313" key="15">
    <source>
        <dbReference type="Proteomes" id="UP001304243"/>
    </source>
</evidence>
<dbReference type="Pfam" id="PF09497">
    <property type="entry name" value="Med12"/>
    <property type="match status" value="1"/>
</dbReference>
<dbReference type="InterPro" id="IPR019035">
    <property type="entry name" value="Mediator_Med12"/>
</dbReference>
<dbReference type="PANTHER" id="PTHR46567:SF1">
    <property type="entry name" value="MEDIATOR OF RNA POLYMERASE II TRANSCRIPTION SUBUNIT 12"/>
    <property type="match status" value="1"/>
</dbReference>
<comment type="function">
    <text evidence="10">Component of the SRB8-11 complex. The SRB8-11 complex is a regulatory module of the Mediator complex which is itself involved in regulation of basal and activated RNA polymerase II-dependent transcription. The SRB8-11 complex may be involved in the transcriptional repression of a subset of genes regulated by Mediator. It may inhibit the association of the Mediator complex with RNA polymerase II to form the holoenzyme complex.</text>
</comment>
<feature type="region of interest" description="Disordered" evidence="12">
    <location>
        <begin position="1852"/>
        <end position="1878"/>
    </location>
</feature>
<dbReference type="RefSeq" id="XP_064676909.1">
    <property type="nucleotide sequence ID" value="XM_064825691.1"/>
</dbReference>
<dbReference type="Proteomes" id="UP001304243">
    <property type="component" value="Unassembled WGS sequence"/>
</dbReference>
<keyword evidence="15" id="KW-1185">Reference proteome</keyword>
<keyword evidence="9" id="KW-0539">Nucleus</keyword>
<feature type="compositionally biased region" description="Low complexity" evidence="12">
    <location>
        <begin position="54"/>
        <end position="104"/>
    </location>
</feature>
<evidence type="ECO:0000256" key="4">
    <source>
        <dbReference type="ARBA" id="ARBA00019622"/>
    </source>
</evidence>
<evidence type="ECO:0000256" key="2">
    <source>
        <dbReference type="ARBA" id="ARBA00010289"/>
    </source>
</evidence>
<evidence type="ECO:0000256" key="11">
    <source>
        <dbReference type="ARBA" id="ARBA00032010"/>
    </source>
</evidence>
<evidence type="ECO:0000256" key="9">
    <source>
        <dbReference type="ARBA" id="ARBA00023242"/>
    </source>
</evidence>
<dbReference type="PANTHER" id="PTHR46567">
    <property type="entry name" value="MEDIATOR OF RNA POLYMERASE II TRANSCRIPTION SUBUNIT 12"/>
    <property type="match status" value="1"/>
</dbReference>
<feature type="region of interest" description="Disordered" evidence="12">
    <location>
        <begin position="548"/>
        <end position="570"/>
    </location>
</feature>
<reference evidence="14 15" key="1">
    <citation type="submission" date="2022-11" db="EMBL/GenBank/DDBJ databases">
        <title>Mucor velutinosus strain NIH1002 WGS.</title>
        <authorList>
            <person name="Subramanian P."/>
            <person name="Mullikin J.C."/>
            <person name="Segre J.A."/>
            <person name="Zelazny A.M."/>
        </authorList>
    </citation>
    <scope>NUCLEOTIDE SEQUENCE [LARGE SCALE GENOMIC DNA]</scope>
    <source>
        <strain evidence="14 15">NIH1002</strain>
    </source>
</reference>
<dbReference type="GO" id="GO:0003712">
    <property type="term" value="F:transcription coregulator activity"/>
    <property type="evidence" value="ECO:0007669"/>
    <property type="project" value="InterPro"/>
</dbReference>
<evidence type="ECO:0000256" key="7">
    <source>
        <dbReference type="ARBA" id="ARBA00023159"/>
    </source>
</evidence>
<name>A0AAN7D3W7_9FUNG</name>
<evidence type="ECO:0000256" key="8">
    <source>
        <dbReference type="ARBA" id="ARBA00023163"/>
    </source>
</evidence>
<evidence type="ECO:0000256" key="3">
    <source>
        <dbReference type="ARBA" id="ARBA00011629"/>
    </source>
</evidence>
<dbReference type="EMBL" id="JASEJX010000034">
    <property type="protein sequence ID" value="KAK4510243.1"/>
    <property type="molecule type" value="Genomic_DNA"/>
</dbReference>
<proteinExistence type="inferred from homology"/>
<feature type="compositionally biased region" description="Low complexity" evidence="12">
    <location>
        <begin position="13"/>
        <end position="40"/>
    </location>
</feature>
<dbReference type="InterPro" id="IPR057344">
    <property type="entry name" value="ARM_SRB8"/>
</dbReference>
<sequence length="1878" mass="213521">MAGRHQAQYARYSSSNPSYPNTGGNNSNNSNNNNNNNLNIPYPPSQNNNAQYNQQQQQHQQQQHQQQHLQQQQQQQQAYGNASSMASPYSTNSSSSPGGYHSPNIISRNNQNTPLKKYTLQPPTRILPLSKAMSCLGFPGMFPQRPGQDEDILTESNVRHGFVDRPVVSNEHTCAHDIVYGKLQDDQRLLNELGSFMVDVLQRQSRAGCITGSSSFKPPIRTTLIDSKREQWMQELAGGIVPLKKLARNVPHGFKGEKLLETLAAKQVPFLRATWYIKIVGLSEMSQRSASNAATSVVPQPVQWTVTVTSHLKKQLSELMPPLANNPNNVASPHPNAGTPGRGYKGYNASNHHDNNAPKPWASPENRARFEHRWSYSVKLARWQYFEGLLDQRTFLKWTLDTLAGSGSFEIMWLVLTGIIQDYVDEYKRNRTLTKLLIETLIKSYSALTQFIRQTPPDTNALAVHYGLQKDIEHLLQSLFLSTPDMFVVPKLYHQYRYLFNSILGDESRQKPSKSLPDVCRVMKEYWTMIKARNEVFCGTLEENKMKSDQHSVDMDSKAQPNDSIPSDAAAAAATVGSSSPLASTHISDAVYEERVVHVLDSIGRHVDSITGLLLDNDTWVDIKGHTAKSASKSIFGTTRLQSQALIKLINIMCRWATSESRYGDWKPYLVASILLSWREQDKNNDNKVLLQEALIRFLDDEACPKASETTIDAQTLDTIDQDSIEKTNTPVIYLFDVLIRLQLFSYQKYLLRLIARGDLEPKRRHVKQIQQCLHHLASFPLLSPAPPYLINQRRVALYGTRSDSDSKEEVESLERLKHLARLAVAGFDHRDTDCLFGAEAKEMTQPVPTDSVQSYELSLTEEIKSDLTSAMDATSRYSILNFTSWLLNEVKRFVVKSIQIGEDNWRVMTSPGSCLLNTRQFVTIVRIMECAKDYLTITEVALWALEKSNDPVLYPYIIDTLRKYSNYWKLTNSGTRVANVVWAKHLNLSSRGNRERCIMMYMVQLVQEGYQMDDLVRTQLKQDLQVKSKLRGRYSNSVSVKDELTQLAKEPAASSLQLVSESLSVPSQNAAGWIGAILESAGEVLRMVAKEKHITEQAKLHQLPFSSALYDFHRIVRAFANVLKDVANHTTLTGQADEVVIHWLCNNEIVLQDMNQECSWVPFFVAILVAYNVISLSTVVKEFALPWFEQVNYDCQQHYGAEESKLIVFCQNLIALIRLLIIQTSNQSKSEEEVTAHTVHWQLRVEDFYRLQVQRQSQLASSLDRIEPMFGLMERLVMIATSLPLSSNLLQDLVMLRADLLQITWFRQACLRDLNGVYQRFAAREAEAAMEKRMKKKMLDIVDELIGGNSLVGGERQGAVVQDTTPDFVDKLHRVFLNVSQWNEAQCRVQVNLLLDNISLSDGHSQNPNNPHILGDDISMDMPPTESVSSSNKDLQSFVYFFYDVVLADGKEESDPVKAQRRFQFFKNLIHELREPVLLELLHHGARLLEGDPSQSFPENVLLMQATDPGHHFDSVKYAYRSQAFLNITQHMLAENVWSNEKKIELVKTVFGQITRFKNSLSIYRVMQGANVCYADAANALQLVKNNVDMAIALLVTEGPAEYTGEETEKDLKLSIQDIRNSLLVRLRLVVPFASLIWEHPKVDECDIMEWIKVLVPLLGNPIVHGNGSQERFFEFVLDFVSLLIDEVPKDLKKKSLILLGSMHNELTSVPAMFHSRVKRIMPFLTHNLYLANTRLASSMLGLPPTNDPQQQQQHLETCLEQSKPWEWLEDYVSEPPHDNDAPISLSLFNAKKSKRIENTYVRWFKFGFDEGSSSRRRRLDQDTTHISSIQVDKNKEETMDENGFIFIVDDDEEMQSTNTPNIAKKRKVEMEEGELP</sequence>